<dbReference type="InterPro" id="IPR013249">
    <property type="entry name" value="RNA_pol_sigma70_r4_t2"/>
</dbReference>
<dbReference type="Pfam" id="PF08281">
    <property type="entry name" value="Sigma70_r4_2"/>
    <property type="match status" value="1"/>
</dbReference>
<evidence type="ECO:0000259" key="6">
    <source>
        <dbReference type="Pfam" id="PF08281"/>
    </source>
</evidence>
<dbReference type="EMBL" id="BMMV01000003">
    <property type="protein sequence ID" value="GGJ81662.1"/>
    <property type="molecule type" value="Genomic_DNA"/>
</dbReference>
<evidence type="ECO:0000313" key="7">
    <source>
        <dbReference type="EMBL" id="GGJ81662.1"/>
    </source>
</evidence>
<dbReference type="InterPro" id="IPR014284">
    <property type="entry name" value="RNA_pol_sigma-70_dom"/>
</dbReference>
<evidence type="ECO:0000256" key="1">
    <source>
        <dbReference type="ARBA" id="ARBA00010641"/>
    </source>
</evidence>
<name>A0ABQ2E0A8_9ACTN</name>
<accession>A0ABQ2E0A8</accession>
<dbReference type="InterPro" id="IPR007627">
    <property type="entry name" value="RNA_pol_sigma70_r2"/>
</dbReference>
<keyword evidence="4" id="KW-0804">Transcription</keyword>
<comment type="caution">
    <text evidence="7">The sequence shown here is derived from an EMBL/GenBank/DDBJ whole genome shotgun (WGS) entry which is preliminary data.</text>
</comment>
<dbReference type="NCBIfam" id="TIGR02937">
    <property type="entry name" value="sigma70-ECF"/>
    <property type="match status" value="1"/>
</dbReference>
<feature type="domain" description="RNA polymerase sigma factor 70 region 4 type 2" evidence="6">
    <location>
        <begin position="136"/>
        <end position="188"/>
    </location>
</feature>
<dbReference type="SUPFAM" id="SSF88659">
    <property type="entry name" value="Sigma3 and sigma4 domains of RNA polymerase sigma factors"/>
    <property type="match status" value="1"/>
</dbReference>
<dbReference type="InterPro" id="IPR013325">
    <property type="entry name" value="RNA_pol_sigma_r2"/>
</dbReference>
<keyword evidence="3" id="KW-0731">Sigma factor</keyword>
<dbReference type="Proteomes" id="UP000660265">
    <property type="component" value="Unassembled WGS sequence"/>
</dbReference>
<evidence type="ECO:0000259" key="5">
    <source>
        <dbReference type="Pfam" id="PF04542"/>
    </source>
</evidence>
<feature type="domain" description="RNA polymerase sigma-70 region 2" evidence="5">
    <location>
        <begin position="34"/>
        <end position="101"/>
    </location>
</feature>
<dbReference type="SUPFAM" id="SSF88946">
    <property type="entry name" value="Sigma2 domain of RNA polymerase sigma factors"/>
    <property type="match status" value="1"/>
</dbReference>
<evidence type="ECO:0000256" key="3">
    <source>
        <dbReference type="ARBA" id="ARBA00023082"/>
    </source>
</evidence>
<keyword evidence="2" id="KW-0805">Transcription regulation</keyword>
<dbReference type="Gene3D" id="1.10.1740.10">
    <property type="match status" value="1"/>
</dbReference>
<dbReference type="InterPro" id="IPR039425">
    <property type="entry name" value="RNA_pol_sigma-70-like"/>
</dbReference>
<dbReference type="Pfam" id="PF04542">
    <property type="entry name" value="Sigma70_r2"/>
    <property type="match status" value="1"/>
</dbReference>
<dbReference type="InterPro" id="IPR013324">
    <property type="entry name" value="RNA_pol_sigma_r3/r4-like"/>
</dbReference>
<evidence type="ECO:0000256" key="4">
    <source>
        <dbReference type="ARBA" id="ARBA00023163"/>
    </source>
</evidence>
<organism evidence="7 8">
    <name type="scientific">Streptomyces camponoticapitis</name>
    <dbReference type="NCBI Taxonomy" id="1616125"/>
    <lineage>
        <taxon>Bacteria</taxon>
        <taxon>Bacillati</taxon>
        <taxon>Actinomycetota</taxon>
        <taxon>Actinomycetes</taxon>
        <taxon>Kitasatosporales</taxon>
        <taxon>Streptomycetaceae</taxon>
        <taxon>Streptomyces</taxon>
    </lineage>
</organism>
<evidence type="ECO:0000313" key="8">
    <source>
        <dbReference type="Proteomes" id="UP000660265"/>
    </source>
</evidence>
<comment type="similarity">
    <text evidence="1">Belongs to the sigma-70 factor family. ECF subfamily.</text>
</comment>
<evidence type="ECO:0000256" key="2">
    <source>
        <dbReference type="ARBA" id="ARBA00023015"/>
    </source>
</evidence>
<proteinExistence type="inferred from homology"/>
<keyword evidence="8" id="KW-1185">Reference proteome</keyword>
<dbReference type="Gene3D" id="1.10.10.10">
    <property type="entry name" value="Winged helix-like DNA-binding domain superfamily/Winged helix DNA-binding domain"/>
    <property type="match status" value="1"/>
</dbReference>
<gene>
    <name evidence="7" type="ORF">GCM10011583_11420</name>
</gene>
<sequence length="199" mass="22626">MKPQASPKIQQPGVAEPEILRLARTGDSKAFAALYNEHHETVSRYIMFRVRDRHLAEDLTSETFLRALRRISTFSWQGRDIGAWLVTIARNIVADYYKSSRFRLEWPTGEMRDMDQMVGDSADVALDTLAKSDVREIVRTAVARLNTRQATVIRLRYLEERSITETAAALNTTTGAVKTMTLRAMQNLQHSLIDMRGVA</sequence>
<reference evidence="8" key="1">
    <citation type="journal article" date="2019" name="Int. J. Syst. Evol. Microbiol.">
        <title>The Global Catalogue of Microorganisms (GCM) 10K type strain sequencing project: providing services to taxonomists for standard genome sequencing and annotation.</title>
        <authorList>
            <consortium name="The Broad Institute Genomics Platform"/>
            <consortium name="The Broad Institute Genome Sequencing Center for Infectious Disease"/>
            <person name="Wu L."/>
            <person name="Ma J."/>
        </authorList>
    </citation>
    <scope>NUCLEOTIDE SEQUENCE [LARGE SCALE GENOMIC DNA]</scope>
    <source>
        <strain evidence="8">CGMCC 4.7275</strain>
    </source>
</reference>
<protein>
    <submittedName>
        <fullName evidence="7">RNA polymerase sigma factor</fullName>
    </submittedName>
</protein>
<dbReference type="InterPro" id="IPR036388">
    <property type="entry name" value="WH-like_DNA-bd_sf"/>
</dbReference>
<dbReference type="PANTHER" id="PTHR43133:SF57">
    <property type="entry name" value="RNA POLYMERASE SIGMA-70 FACTOR"/>
    <property type="match status" value="1"/>
</dbReference>
<dbReference type="CDD" id="cd06171">
    <property type="entry name" value="Sigma70_r4"/>
    <property type="match status" value="1"/>
</dbReference>
<dbReference type="PANTHER" id="PTHR43133">
    <property type="entry name" value="RNA POLYMERASE ECF-TYPE SIGMA FACTO"/>
    <property type="match status" value="1"/>
</dbReference>